<protein>
    <submittedName>
        <fullName evidence="2">Uncharacterized protein</fullName>
    </submittedName>
</protein>
<evidence type="ECO:0000313" key="3">
    <source>
        <dbReference type="Proteomes" id="UP001221366"/>
    </source>
</evidence>
<comment type="caution">
    <text evidence="2">The sequence shown here is derived from an EMBL/GenBank/DDBJ whole genome shotgun (WGS) entry which is preliminary data.</text>
</comment>
<sequence length="177" mass="20393">MKEDKKNSFNTPEGYFESFNDRLMDRIQKEKAQEGGSIIPKTDGFAVPVGYFNEVTPTVLSKINTKKTKVIPLKTNRRFYYGVAAVAAIFILMFSLIWESNPEPISFDDLANAEIEAYFENTDLEMTSYEIAEVVSLEEIELNDILDNDLEDDIIMEYLDENVDDIEELNLEDIDYE</sequence>
<feature type="transmembrane region" description="Helical" evidence="1">
    <location>
        <begin position="79"/>
        <end position="98"/>
    </location>
</feature>
<keyword evidence="1" id="KW-0812">Transmembrane</keyword>
<evidence type="ECO:0000313" key="2">
    <source>
        <dbReference type="EMBL" id="MDF0716314.1"/>
    </source>
</evidence>
<proteinExistence type="predicted"/>
<gene>
    <name evidence="2" type="ORF">PY092_09160</name>
</gene>
<dbReference type="EMBL" id="JARFVB010000004">
    <property type="protein sequence ID" value="MDF0716314.1"/>
    <property type="molecule type" value="Genomic_DNA"/>
</dbReference>
<dbReference type="Proteomes" id="UP001221366">
    <property type="component" value="Unassembled WGS sequence"/>
</dbReference>
<keyword evidence="1" id="KW-1133">Transmembrane helix</keyword>
<organism evidence="2 3">
    <name type="scientific">Flagellimonas yonaguniensis</name>
    <dbReference type="NCBI Taxonomy" id="3031325"/>
    <lineage>
        <taxon>Bacteria</taxon>
        <taxon>Pseudomonadati</taxon>
        <taxon>Bacteroidota</taxon>
        <taxon>Flavobacteriia</taxon>
        <taxon>Flavobacteriales</taxon>
        <taxon>Flavobacteriaceae</taxon>
        <taxon>Flagellimonas</taxon>
    </lineage>
</organism>
<accession>A0ABT5XYP4</accession>
<keyword evidence="1" id="KW-0472">Membrane</keyword>
<reference evidence="2 3" key="1">
    <citation type="submission" date="2023-03" db="EMBL/GenBank/DDBJ databases">
        <title>Muricauda XX sp. nov. and Muricauda XXX sp. nov., two novel species isolated from Okinawa Trough.</title>
        <authorList>
            <person name="Cao W."/>
            <person name="Deng X."/>
        </authorList>
    </citation>
    <scope>NUCLEOTIDE SEQUENCE [LARGE SCALE GENOMIC DNA]</scope>
    <source>
        <strain evidence="2 3">334s03</strain>
    </source>
</reference>
<evidence type="ECO:0000256" key="1">
    <source>
        <dbReference type="SAM" id="Phobius"/>
    </source>
</evidence>
<keyword evidence="3" id="KW-1185">Reference proteome</keyword>
<name>A0ABT5XYP4_9FLAO</name>
<dbReference type="RefSeq" id="WP_275615551.1">
    <property type="nucleotide sequence ID" value="NZ_JARFVB010000004.1"/>
</dbReference>